<dbReference type="Pfam" id="PF00881">
    <property type="entry name" value="Nitroreductase"/>
    <property type="match status" value="2"/>
</dbReference>
<dbReference type="EMBL" id="VUNB01000004">
    <property type="protein sequence ID" value="MST69044.1"/>
    <property type="molecule type" value="Genomic_DNA"/>
</dbReference>
<dbReference type="InterPro" id="IPR029479">
    <property type="entry name" value="Nitroreductase"/>
</dbReference>
<dbReference type="Gene3D" id="3.40.109.10">
    <property type="entry name" value="NADH Oxidase"/>
    <property type="match status" value="1"/>
</dbReference>
<dbReference type="SUPFAM" id="SSF55469">
    <property type="entry name" value="FMN-dependent nitroreductase-like"/>
    <property type="match status" value="1"/>
</dbReference>
<dbReference type="GO" id="GO:0016491">
    <property type="term" value="F:oxidoreductase activity"/>
    <property type="evidence" value="ECO:0007669"/>
    <property type="project" value="InterPro"/>
</dbReference>
<proteinExistence type="predicted"/>
<reference evidence="2" key="1">
    <citation type="submission" date="2019-09" db="EMBL/GenBank/DDBJ databases">
        <title>In-depth cultivation of the pig gut microbiome towards novel bacterial diversity and tailored functional studies.</title>
        <authorList>
            <person name="Wylensek D."/>
            <person name="Hitch T.C.A."/>
            <person name="Clavel T."/>
        </authorList>
    </citation>
    <scope>NUCLEOTIDE SEQUENCE</scope>
    <source>
        <strain evidence="2">RF-744-FAT-WT-3</strain>
    </source>
</reference>
<dbReference type="RefSeq" id="WP_154572516.1">
    <property type="nucleotide sequence ID" value="NZ_DBEZJY010000009.1"/>
</dbReference>
<dbReference type="InterPro" id="IPR050627">
    <property type="entry name" value="Nitroreductase/BluB"/>
</dbReference>
<feature type="domain" description="Nitroreductase" evidence="1">
    <location>
        <begin position="64"/>
        <end position="152"/>
    </location>
</feature>
<name>A0A6A8MB09_9FIRM</name>
<protein>
    <submittedName>
        <fullName evidence="2">Nitroreductase</fullName>
    </submittedName>
</protein>
<evidence type="ECO:0000259" key="1">
    <source>
        <dbReference type="Pfam" id="PF00881"/>
    </source>
</evidence>
<dbReference type="AlphaFoldDB" id="A0A6A8MB09"/>
<sequence length="175" mass="19376">MSVLNAMQNRRSVRKYNNQPVTDEELNNVLSAALLAPNGKGLRPWEFVVVRDQNTLKDLVDCRKGGAKMLETANVAVAVYSDSSKTDTYIEDSSIAMSYMLLAAADQGLGGVWLQLRLRPSNQEGVSAEEFVNSKLNAPENMKVEALLVLGHVDEQPEAKAMPVFPCDKVHKEQW</sequence>
<organism evidence="2">
    <name type="scientific">Baileyella intestinalis</name>
    <dbReference type="NCBI Taxonomy" id="2606709"/>
    <lineage>
        <taxon>Bacteria</taxon>
        <taxon>Bacillati</taxon>
        <taxon>Bacillota</taxon>
        <taxon>Clostridia</taxon>
        <taxon>Peptostreptococcales</taxon>
        <taxon>Anaerovoracaceae</taxon>
        <taxon>Baileyella</taxon>
    </lineage>
</organism>
<dbReference type="PANTHER" id="PTHR23026">
    <property type="entry name" value="NADPH NITROREDUCTASE"/>
    <property type="match status" value="1"/>
</dbReference>
<dbReference type="InterPro" id="IPR000415">
    <property type="entry name" value="Nitroreductase-like"/>
</dbReference>
<gene>
    <name evidence="2" type="ORF">FYJ66_05490</name>
</gene>
<dbReference type="PANTHER" id="PTHR23026:SF117">
    <property type="entry name" value="NITROREDUCTASE"/>
    <property type="match status" value="1"/>
</dbReference>
<accession>A0A6A8MB09</accession>
<feature type="domain" description="Nitroreductase" evidence="1">
    <location>
        <begin position="8"/>
        <end position="60"/>
    </location>
</feature>
<dbReference type="CDD" id="cd02151">
    <property type="entry name" value="nitroreductase"/>
    <property type="match status" value="1"/>
</dbReference>
<comment type="caution">
    <text evidence="2">The sequence shown here is derived from an EMBL/GenBank/DDBJ whole genome shotgun (WGS) entry which is preliminary data.</text>
</comment>
<evidence type="ECO:0000313" key="2">
    <source>
        <dbReference type="EMBL" id="MST69044.1"/>
    </source>
</evidence>